<name>A0A7S2XLP3_9STRA</name>
<accession>A0A7S2XLP3</accession>
<feature type="compositionally biased region" description="Acidic residues" evidence="3">
    <location>
        <begin position="45"/>
        <end position="56"/>
    </location>
</feature>
<evidence type="ECO:0000259" key="4">
    <source>
        <dbReference type="Pfam" id="PF13359"/>
    </source>
</evidence>
<sequence>MSSRQPATFDWGNFQSSISPFESREGYWSKNDDVPSVWKIMMNLLDDDDDSEDGDEDSAHQEETDQHPPAAKKRRTSQPVMWVNDDGTSHVLLPKQTYWYNAYVRNPQVDNPHFLKKFRLRFRLPHAQFLELSEMLEASEDFRQWHAGNRAANGKESFPIPLLLLTSLRYLGRGWTFDDLAENTAMGDEVIRTFFHCFIKFGSTCLYDMYVRTPVNAREAAPHLREYKLAGFPGGVGSTDATHIMVERCFWRLRQAHLGFKMSHTARTYNITVNHRRRILSTTRGHPARWNDKTLALFDDLMQKINAGEVMDDVIFELYDYGLDGEVIEVKYRGVWLLVDNGYLAWATTVPPIKNTGSRKEIRFSEWLESMRKDVECTFGILKGRWRILKSGIRIGGIEGADRIFLTCCALHNWLLETDGLDDKWEEGVRSDWEQNAGEHDINVSNEDDATAQVPFAIGRLQNPSQQRGFDMSGMGRGMDKDNDAVEEDVDGEQQPTHGPGATAVEPFLVRDLSLEYFRSKLITHFDIAFTRNEIVWPQQKAGNRQTTP</sequence>
<evidence type="ECO:0000313" key="5">
    <source>
        <dbReference type="EMBL" id="CAD9814994.1"/>
    </source>
</evidence>
<dbReference type="Pfam" id="PF13359">
    <property type="entry name" value="DDE_Tnp_4"/>
    <property type="match status" value="1"/>
</dbReference>
<keyword evidence="2" id="KW-0479">Metal-binding</keyword>
<proteinExistence type="predicted"/>
<feature type="compositionally biased region" description="Basic and acidic residues" evidence="3">
    <location>
        <begin position="57"/>
        <end position="66"/>
    </location>
</feature>
<comment type="cofactor">
    <cofactor evidence="1">
        <name>a divalent metal cation</name>
        <dbReference type="ChEBI" id="CHEBI:60240"/>
    </cofactor>
</comment>
<dbReference type="EMBL" id="HBHQ01010145">
    <property type="protein sequence ID" value="CAD9814994.1"/>
    <property type="molecule type" value="Transcribed_RNA"/>
</dbReference>
<dbReference type="InterPro" id="IPR027806">
    <property type="entry name" value="HARBI1_dom"/>
</dbReference>
<feature type="region of interest" description="Disordered" evidence="3">
    <location>
        <begin position="473"/>
        <end position="503"/>
    </location>
</feature>
<organism evidence="5">
    <name type="scientific">Attheya septentrionalis</name>
    <dbReference type="NCBI Taxonomy" id="420275"/>
    <lineage>
        <taxon>Eukaryota</taxon>
        <taxon>Sar</taxon>
        <taxon>Stramenopiles</taxon>
        <taxon>Ochrophyta</taxon>
        <taxon>Bacillariophyta</taxon>
        <taxon>Coscinodiscophyceae</taxon>
        <taxon>Chaetocerotophycidae</taxon>
        <taxon>Chaetocerotales</taxon>
        <taxon>Attheyaceae</taxon>
        <taxon>Attheya</taxon>
    </lineage>
</organism>
<evidence type="ECO:0000256" key="1">
    <source>
        <dbReference type="ARBA" id="ARBA00001968"/>
    </source>
</evidence>
<evidence type="ECO:0000256" key="2">
    <source>
        <dbReference type="ARBA" id="ARBA00022723"/>
    </source>
</evidence>
<feature type="domain" description="DDE Tnp4" evidence="4">
    <location>
        <begin position="240"/>
        <end position="413"/>
    </location>
</feature>
<evidence type="ECO:0000256" key="3">
    <source>
        <dbReference type="SAM" id="MobiDB-lite"/>
    </source>
</evidence>
<feature type="region of interest" description="Disordered" evidence="3">
    <location>
        <begin position="1"/>
        <end position="29"/>
    </location>
</feature>
<reference evidence="5" key="1">
    <citation type="submission" date="2021-01" db="EMBL/GenBank/DDBJ databases">
        <authorList>
            <person name="Corre E."/>
            <person name="Pelletier E."/>
            <person name="Niang G."/>
            <person name="Scheremetjew M."/>
            <person name="Finn R."/>
            <person name="Kale V."/>
            <person name="Holt S."/>
            <person name="Cochrane G."/>
            <person name="Meng A."/>
            <person name="Brown T."/>
            <person name="Cohen L."/>
        </authorList>
    </citation>
    <scope>NUCLEOTIDE SEQUENCE</scope>
    <source>
        <strain evidence="5">CCMP2084</strain>
    </source>
</reference>
<dbReference type="PANTHER" id="PTHR47150">
    <property type="entry name" value="OS12G0169200 PROTEIN"/>
    <property type="match status" value="1"/>
</dbReference>
<protein>
    <recommendedName>
        <fullName evidence="4">DDE Tnp4 domain-containing protein</fullName>
    </recommendedName>
</protein>
<dbReference type="GO" id="GO:0046872">
    <property type="term" value="F:metal ion binding"/>
    <property type="evidence" value="ECO:0007669"/>
    <property type="project" value="UniProtKB-KW"/>
</dbReference>
<gene>
    <name evidence="5" type="ORF">ASEP1449_LOCUS6820</name>
</gene>
<dbReference type="AlphaFoldDB" id="A0A7S2XLP3"/>
<feature type="region of interest" description="Disordered" evidence="3">
    <location>
        <begin position="45"/>
        <end position="78"/>
    </location>
</feature>
<dbReference type="PANTHER" id="PTHR47150:SF4">
    <property type="entry name" value="HARBINGER TRANSPOSASE-DERIVED PROTEIN-RELATED"/>
    <property type="match status" value="1"/>
</dbReference>